<keyword evidence="2" id="KW-1185">Reference proteome</keyword>
<dbReference type="EMBL" id="WSZM01000399">
    <property type="protein sequence ID" value="KAF4033923.1"/>
    <property type="molecule type" value="Genomic_DNA"/>
</dbReference>
<sequence>MPSQRVPKSIAKKKEVLVEIDRYADGVPSRAFSHFVVKMGWKISAAQIRYWYKNDLGEIEDMVFDEIVYMRSEHHKLSTFMHRYGRSLRRTTNLTTLTDVELVRRAVRFMAYFTHLKPRFILSRTELMDETAVYFEDPRRETVDLVDSRHVVLRSTGFASMKVTAVLAVTADGAKLPPACHLEKWYYRYY</sequence>
<organism evidence="1 2">
    <name type="scientific">Phytophthora infestans</name>
    <name type="common">Potato late blight agent</name>
    <name type="synonym">Botrytis infestans</name>
    <dbReference type="NCBI Taxonomy" id="4787"/>
    <lineage>
        <taxon>Eukaryota</taxon>
        <taxon>Sar</taxon>
        <taxon>Stramenopiles</taxon>
        <taxon>Oomycota</taxon>
        <taxon>Peronosporomycetes</taxon>
        <taxon>Peronosporales</taxon>
        <taxon>Peronosporaceae</taxon>
        <taxon>Phytophthora</taxon>
    </lineage>
</organism>
<gene>
    <name evidence="1" type="ORF">GN244_ATG14132</name>
</gene>
<name>A0A833SIA2_PHYIN</name>
<dbReference type="Proteomes" id="UP000602510">
    <property type="component" value="Unassembled WGS sequence"/>
</dbReference>
<comment type="caution">
    <text evidence="1">The sequence shown here is derived from an EMBL/GenBank/DDBJ whole genome shotgun (WGS) entry which is preliminary data.</text>
</comment>
<evidence type="ECO:0000313" key="1">
    <source>
        <dbReference type="EMBL" id="KAF4033923.1"/>
    </source>
</evidence>
<reference evidence="1" key="1">
    <citation type="submission" date="2020-04" db="EMBL/GenBank/DDBJ databases">
        <title>Hybrid Assembly of Korean Phytophthora infestans isolates.</title>
        <authorList>
            <person name="Prokchorchik M."/>
            <person name="Lee Y."/>
            <person name="Seo J."/>
            <person name="Cho J.-H."/>
            <person name="Park Y.-E."/>
            <person name="Jang D.-C."/>
            <person name="Im J.-S."/>
            <person name="Choi J.-G."/>
            <person name="Park H.-J."/>
            <person name="Lee G.-B."/>
            <person name="Lee Y.-G."/>
            <person name="Hong S.-Y."/>
            <person name="Cho K."/>
            <person name="Sohn K.H."/>
        </authorList>
    </citation>
    <scope>NUCLEOTIDE SEQUENCE</scope>
    <source>
        <strain evidence="1">KR_1_A1</strain>
    </source>
</reference>
<evidence type="ECO:0000313" key="2">
    <source>
        <dbReference type="Proteomes" id="UP000602510"/>
    </source>
</evidence>
<accession>A0A833SIA2</accession>
<protein>
    <submittedName>
        <fullName evidence="1">Putative pogo transposable element with krab domain</fullName>
    </submittedName>
</protein>
<proteinExistence type="predicted"/>
<dbReference type="AlphaFoldDB" id="A0A833SIA2"/>